<reference evidence="3" key="1">
    <citation type="submission" date="2016-09" db="EMBL/GenBank/DDBJ databases">
        <authorList>
            <person name="Varghese N."/>
            <person name="Submissions S."/>
        </authorList>
    </citation>
    <scope>NUCLEOTIDE SEQUENCE [LARGE SCALE GENOMIC DNA]</scope>
    <source>
        <strain evidence="3">ANC 3699</strain>
    </source>
</reference>
<dbReference type="Pfam" id="PF10620">
    <property type="entry name" value="MdcG"/>
    <property type="match status" value="1"/>
</dbReference>
<dbReference type="NCBIfam" id="TIGR03135">
    <property type="entry name" value="malonate_mdcG"/>
    <property type="match status" value="1"/>
</dbReference>
<gene>
    <name evidence="2" type="ORF">SAMN05421749_103446</name>
</gene>
<evidence type="ECO:0000259" key="1">
    <source>
        <dbReference type="Pfam" id="PF10620"/>
    </source>
</evidence>
<organism evidence="2 3">
    <name type="scientific">Acinetobacter marinus</name>
    <dbReference type="NCBI Taxonomy" id="281375"/>
    <lineage>
        <taxon>Bacteria</taxon>
        <taxon>Pseudomonadati</taxon>
        <taxon>Pseudomonadota</taxon>
        <taxon>Gammaproteobacteria</taxon>
        <taxon>Moraxellales</taxon>
        <taxon>Moraxellaceae</taxon>
        <taxon>Acinetobacter</taxon>
    </lineage>
</organism>
<keyword evidence="2" id="KW-0808">Transferase</keyword>
<dbReference type="AlphaFoldDB" id="A0A1G6JT71"/>
<sequence length="226" mass="25979">MDRHDFAYLCDSATIYFLDRTLPECARQKVHQLLKQNIPMTVCRQDHVEHGQVKLAINCLVDGCKYRVACLVDADQICSITRSVSLDQLLQEQHASLNDTALHDLSRALLAMDCEVYVYGSYAYQYLTKETYVRSTSDLDLVLYPQQLSRLAEILQRIEQVQAKSQIRFDGEIKVHSDWHVSFNELISVALDQTQQIIVKGLQRVDMLRLEHLFAGNLEYANRTVA</sequence>
<dbReference type="InterPro" id="IPR017557">
    <property type="entry name" value="Holo-ACP_synthase"/>
</dbReference>
<dbReference type="OrthoDB" id="6688333at2"/>
<keyword evidence="3" id="KW-1185">Reference proteome</keyword>
<protein>
    <submittedName>
        <fullName evidence="2">Phosphoribosyl-dephospho-CoA transferase</fullName>
    </submittedName>
</protein>
<evidence type="ECO:0000313" key="3">
    <source>
        <dbReference type="Proteomes" id="UP000242317"/>
    </source>
</evidence>
<feature type="domain" description="Phosphoribosyl-dephospho-CoA transferase MdcG C-terminal" evidence="1">
    <location>
        <begin position="95"/>
        <end position="208"/>
    </location>
</feature>
<proteinExistence type="predicted"/>
<dbReference type="Proteomes" id="UP000242317">
    <property type="component" value="Unassembled WGS sequence"/>
</dbReference>
<accession>A0A1G6JT71</accession>
<dbReference type="SUPFAM" id="SSF81301">
    <property type="entry name" value="Nucleotidyltransferase"/>
    <property type="match status" value="1"/>
</dbReference>
<dbReference type="InterPro" id="IPR049180">
    <property type="entry name" value="MdcG_C"/>
</dbReference>
<evidence type="ECO:0000313" key="2">
    <source>
        <dbReference type="EMBL" id="SDC21932.1"/>
    </source>
</evidence>
<name>A0A1G6JT71_9GAMM</name>
<dbReference type="GO" id="GO:0016779">
    <property type="term" value="F:nucleotidyltransferase activity"/>
    <property type="evidence" value="ECO:0007669"/>
    <property type="project" value="InterPro"/>
</dbReference>
<dbReference type="RefSeq" id="WP_092618555.1">
    <property type="nucleotide sequence ID" value="NZ_FMYK01000003.1"/>
</dbReference>
<dbReference type="InterPro" id="IPR043519">
    <property type="entry name" value="NT_sf"/>
</dbReference>
<dbReference type="EMBL" id="FMYK01000003">
    <property type="protein sequence ID" value="SDC21932.1"/>
    <property type="molecule type" value="Genomic_DNA"/>
</dbReference>